<dbReference type="GO" id="GO:0008652">
    <property type="term" value="P:amino acid biosynthetic process"/>
    <property type="evidence" value="ECO:0007669"/>
    <property type="project" value="UniProtKB-ARBA"/>
</dbReference>
<dbReference type="Gene3D" id="3.20.10.10">
    <property type="entry name" value="D-amino Acid Aminotransferase, subunit A, domain 2"/>
    <property type="match status" value="1"/>
</dbReference>
<name>A0A830FN36_9EURY</name>
<keyword evidence="3" id="KW-0663">Pyridoxal phosphate</keyword>
<dbReference type="InterPro" id="IPR043132">
    <property type="entry name" value="BCAT-like_C"/>
</dbReference>
<dbReference type="FunFam" id="3.20.10.10:FF:000002">
    <property type="entry name" value="D-alanine aminotransferase"/>
    <property type="match status" value="1"/>
</dbReference>
<organism evidence="5 6">
    <name type="scientific">Halocalculus aciditolerans</name>
    <dbReference type="NCBI Taxonomy" id="1383812"/>
    <lineage>
        <taxon>Archaea</taxon>
        <taxon>Methanobacteriati</taxon>
        <taxon>Methanobacteriota</taxon>
        <taxon>Stenosarchaea group</taxon>
        <taxon>Halobacteria</taxon>
        <taxon>Halobacteriales</taxon>
        <taxon>Halobacteriaceae</taxon>
        <taxon>Halocalculus</taxon>
    </lineage>
</organism>
<dbReference type="EMBL" id="BMPG01000002">
    <property type="protein sequence ID" value="GGL63244.1"/>
    <property type="molecule type" value="Genomic_DNA"/>
</dbReference>
<reference evidence="5" key="1">
    <citation type="journal article" date="2014" name="Int. J. Syst. Evol. Microbiol.">
        <title>Complete genome sequence of Corynebacterium casei LMG S-19264T (=DSM 44701T), isolated from a smear-ripened cheese.</title>
        <authorList>
            <consortium name="US DOE Joint Genome Institute (JGI-PGF)"/>
            <person name="Walter F."/>
            <person name="Albersmeier A."/>
            <person name="Kalinowski J."/>
            <person name="Ruckert C."/>
        </authorList>
    </citation>
    <scope>NUCLEOTIDE SEQUENCE</scope>
    <source>
        <strain evidence="5">JCM 19596</strain>
    </source>
</reference>
<accession>A0A830FN36</accession>
<protein>
    <submittedName>
        <fullName evidence="5">4-amino-4-deoxychorismate lyase</fullName>
    </submittedName>
</protein>
<dbReference type="InterPro" id="IPR050571">
    <property type="entry name" value="Class-IV_PLP-Dep_Aminotrnsfr"/>
</dbReference>
<dbReference type="InterPro" id="IPR036038">
    <property type="entry name" value="Aminotransferase-like"/>
</dbReference>
<evidence type="ECO:0000313" key="5">
    <source>
        <dbReference type="EMBL" id="GGL63244.1"/>
    </source>
</evidence>
<gene>
    <name evidence="5" type="ORF">GCM10009039_21430</name>
</gene>
<dbReference type="InterPro" id="IPR018300">
    <property type="entry name" value="Aminotrans_IV_CS"/>
</dbReference>
<reference evidence="5" key="2">
    <citation type="submission" date="2020-09" db="EMBL/GenBank/DDBJ databases">
        <authorList>
            <person name="Sun Q."/>
            <person name="Ohkuma M."/>
        </authorList>
    </citation>
    <scope>NUCLEOTIDE SEQUENCE</scope>
    <source>
        <strain evidence="5">JCM 19596</strain>
    </source>
</reference>
<evidence type="ECO:0000313" key="6">
    <source>
        <dbReference type="Proteomes" id="UP000607197"/>
    </source>
</evidence>
<dbReference type="AlphaFoldDB" id="A0A830FN36"/>
<keyword evidence="6" id="KW-1185">Reference proteome</keyword>
<dbReference type="InterPro" id="IPR043131">
    <property type="entry name" value="BCAT-like_N"/>
</dbReference>
<dbReference type="PANTHER" id="PTHR42743:SF11">
    <property type="entry name" value="AMINODEOXYCHORISMATE LYASE"/>
    <property type="match status" value="1"/>
</dbReference>
<evidence type="ECO:0000256" key="4">
    <source>
        <dbReference type="RuleBase" id="RU004106"/>
    </source>
</evidence>
<evidence type="ECO:0000256" key="3">
    <source>
        <dbReference type="ARBA" id="ARBA00022898"/>
    </source>
</evidence>
<evidence type="ECO:0000256" key="2">
    <source>
        <dbReference type="ARBA" id="ARBA00009320"/>
    </source>
</evidence>
<dbReference type="GO" id="GO:0016829">
    <property type="term" value="F:lyase activity"/>
    <property type="evidence" value="ECO:0007669"/>
    <property type="project" value="UniProtKB-KW"/>
</dbReference>
<sequence length="284" mass="30579">MFVHLNGDLVPDAEAAIPVSDRGFRYGDAGFETLRAYGGELFRWDAHESRLRGTLDALGMPDALPGDLRDRVRETLDANDLADAYVRVSVTRGPQAGKLAPGPAEHPTVVVVTKPLPRGGRESDSVWDAPARVETVPTRRVPDSAIPADAKTHNYLNGVLAKRDLSPDADAALMLDVDGNVAECATSNVFFARDGVLHTPTTDGDVLPGITRDTVLDLAADRGIPVETGRYGPEALRDADELFLTNTTWELRPVSALDGRGYPVGDLAETLADAYDDHVETAHY</sequence>
<comment type="caution">
    <text evidence="5">The sequence shown here is derived from an EMBL/GenBank/DDBJ whole genome shotgun (WGS) entry which is preliminary data.</text>
</comment>
<comment type="similarity">
    <text evidence="2 4">Belongs to the class-IV pyridoxal-phosphate-dependent aminotransferase family.</text>
</comment>
<dbReference type="Pfam" id="PF01063">
    <property type="entry name" value="Aminotran_4"/>
    <property type="match status" value="1"/>
</dbReference>
<dbReference type="Proteomes" id="UP000607197">
    <property type="component" value="Unassembled WGS sequence"/>
</dbReference>
<dbReference type="Gene3D" id="3.30.470.10">
    <property type="match status" value="1"/>
</dbReference>
<dbReference type="CDD" id="cd00449">
    <property type="entry name" value="PLPDE_IV"/>
    <property type="match status" value="1"/>
</dbReference>
<dbReference type="SUPFAM" id="SSF56752">
    <property type="entry name" value="D-aminoacid aminotransferase-like PLP-dependent enzymes"/>
    <property type="match status" value="1"/>
</dbReference>
<dbReference type="OrthoDB" id="196861at2157"/>
<evidence type="ECO:0000256" key="1">
    <source>
        <dbReference type="ARBA" id="ARBA00001933"/>
    </source>
</evidence>
<dbReference type="RefSeq" id="WP_188978749.1">
    <property type="nucleotide sequence ID" value="NZ_BMPG01000002.1"/>
</dbReference>
<dbReference type="InterPro" id="IPR001544">
    <property type="entry name" value="Aminotrans_IV"/>
</dbReference>
<dbReference type="GO" id="GO:0046394">
    <property type="term" value="P:carboxylic acid biosynthetic process"/>
    <property type="evidence" value="ECO:0007669"/>
    <property type="project" value="UniProtKB-ARBA"/>
</dbReference>
<dbReference type="PROSITE" id="PS00770">
    <property type="entry name" value="AA_TRANSFER_CLASS_4"/>
    <property type="match status" value="1"/>
</dbReference>
<comment type="cofactor">
    <cofactor evidence="1">
        <name>pyridoxal 5'-phosphate</name>
        <dbReference type="ChEBI" id="CHEBI:597326"/>
    </cofactor>
</comment>
<proteinExistence type="inferred from homology"/>
<keyword evidence="5" id="KW-0456">Lyase</keyword>
<dbReference type="PANTHER" id="PTHR42743">
    <property type="entry name" value="AMINO-ACID AMINOTRANSFERASE"/>
    <property type="match status" value="1"/>
</dbReference>